<keyword evidence="4" id="KW-0472">Membrane</keyword>
<feature type="compositionally biased region" description="Basic and acidic residues" evidence="3">
    <location>
        <begin position="9"/>
        <end position="43"/>
    </location>
</feature>
<keyword evidence="7" id="KW-1185">Reference proteome</keyword>
<proteinExistence type="predicted"/>
<dbReference type="Pfam" id="PF23283">
    <property type="entry name" value="D8C_UMOD"/>
    <property type="match status" value="1"/>
</dbReference>
<evidence type="ECO:0000256" key="3">
    <source>
        <dbReference type="SAM" id="MobiDB-lite"/>
    </source>
</evidence>
<reference evidence="6 7" key="1">
    <citation type="submission" date="2022-05" db="EMBL/GenBank/DDBJ databases">
        <authorList>
            <consortium name="Genoscope - CEA"/>
            <person name="William W."/>
        </authorList>
    </citation>
    <scope>NUCLEOTIDE SEQUENCE [LARGE SCALE GENOMIC DNA]</scope>
</reference>
<keyword evidence="4" id="KW-0812">Transmembrane</keyword>
<evidence type="ECO:0000313" key="6">
    <source>
        <dbReference type="EMBL" id="CAH3159110.1"/>
    </source>
</evidence>
<sequence>KRSKSNIYGREKDMASKEKQTIVIDRVHSKREGPGEQPSETRGRHVSAAINCLARCRRKSLITIVALIVSIAVLIAVVFVGKHLTQSHDHNELREEVRNDGQDPNKEVDCINTNGSYNRTCKGDYVRPFQPCRDMNASLARTNTSRNCTVDPCVNYKVLSNADRRSSYVTVFNEMSCDSGFWGWYRFVGAAGTRMPDKCIRRHRCNTVLSGWLNDDHPSVEDGEISRRVCFSQLPYGCCRFILDISVINCGSYYIYRFVTPPKCPGRYCSTD</sequence>
<dbReference type="EMBL" id="CALNXJ010000070">
    <property type="protein sequence ID" value="CAH3159110.1"/>
    <property type="molecule type" value="Genomic_DNA"/>
</dbReference>
<gene>
    <name evidence="6" type="ORF">PMEA_00031812</name>
</gene>
<protein>
    <recommendedName>
        <fullName evidence="5">UMOD/GP2/OIT3-like D8C domain-containing protein</fullName>
    </recommendedName>
</protein>
<feature type="non-terminal residue" evidence="6">
    <location>
        <position position="1"/>
    </location>
</feature>
<keyword evidence="1" id="KW-0732">Signal</keyword>
<evidence type="ECO:0000256" key="1">
    <source>
        <dbReference type="ARBA" id="ARBA00022729"/>
    </source>
</evidence>
<evidence type="ECO:0000256" key="2">
    <source>
        <dbReference type="ARBA" id="ARBA00023157"/>
    </source>
</evidence>
<dbReference type="AlphaFoldDB" id="A0AAU9XUL1"/>
<feature type="domain" description="UMOD/GP2/OIT3-like D8C" evidence="5">
    <location>
        <begin position="187"/>
        <end position="269"/>
    </location>
</feature>
<dbReference type="Proteomes" id="UP001159428">
    <property type="component" value="Unassembled WGS sequence"/>
</dbReference>
<feature type="transmembrane region" description="Helical" evidence="4">
    <location>
        <begin position="61"/>
        <end position="81"/>
    </location>
</feature>
<comment type="caution">
    <text evidence="6">The sequence shown here is derived from an EMBL/GenBank/DDBJ whole genome shotgun (WGS) entry which is preliminary data.</text>
</comment>
<dbReference type="PANTHER" id="PTHR36191:SF4">
    <property type="entry name" value="VWFD DOMAIN-CONTAINING PROTEIN"/>
    <property type="match status" value="1"/>
</dbReference>
<evidence type="ECO:0000313" key="7">
    <source>
        <dbReference type="Proteomes" id="UP001159428"/>
    </source>
</evidence>
<accession>A0AAU9XUL1</accession>
<name>A0AAU9XUL1_9CNID</name>
<keyword evidence="4" id="KW-1133">Transmembrane helix</keyword>
<feature type="region of interest" description="Disordered" evidence="3">
    <location>
        <begin position="1"/>
        <end position="43"/>
    </location>
</feature>
<evidence type="ECO:0000256" key="4">
    <source>
        <dbReference type="SAM" id="Phobius"/>
    </source>
</evidence>
<organism evidence="6 7">
    <name type="scientific">Pocillopora meandrina</name>
    <dbReference type="NCBI Taxonomy" id="46732"/>
    <lineage>
        <taxon>Eukaryota</taxon>
        <taxon>Metazoa</taxon>
        <taxon>Cnidaria</taxon>
        <taxon>Anthozoa</taxon>
        <taxon>Hexacorallia</taxon>
        <taxon>Scleractinia</taxon>
        <taxon>Astrocoeniina</taxon>
        <taxon>Pocilloporidae</taxon>
        <taxon>Pocillopora</taxon>
    </lineage>
</organism>
<evidence type="ECO:0000259" key="5">
    <source>
        <dbReference type="Pfam" id="PF23283"/>
    </source>
</evidence>
<keyword evidence="2" id="KW-1015">Disulfide bond</keyword>
<dbReference type="PANTHER" id="PTHR36191">
    <property type="entry name" value="ENDO/EXONUCLEASE/PHOSPHATASE DOMAIN-CONTAINING PROTEIN-RELATED"/>
    <property type="match status" value="1"/>
</dbReference>
<dbReference type="InterPro" id="IPR057774">
    <property type="entry name" value="D8C_UMOD/GP2/OIT3-like"/>
</dbReference>